<evidence type="ECO:0000256" key="5">
    <source>
        <dbReference type="ARBA" id="ARBA00035244"/>
    </source>
</evidence>
<evidence type="ECO:0000256" key="7">
    <source>
        <dbReference type="SAM" id="MobiDB-lite"/>
    </source>
</evidence>
<evidence type="ECO:0000313" key="8">
    <source>
        <dbReference type="EMBL" id="MFD2761904.1"/>
    </source>
</evidence>
<dbReference type="InterPro" id="IPR023574">
    <property type="entry name" value="Ribosomal_uL4_dom_sf"/>
</dbReference>
<keyword evidence="6" id="KW-0699">rRNA-binding</keyword>
<dbReference type="GO" id="GO:0005840">
    <property type="term" value="C:ribosome"/>
    <property type="evidence" value="ECO:0007669"/>
    <property type="project" value="UniProtKB-KW"/>
</dbReference>
<accession>A0ABW5VAJ6</accession>
<keyword evidence="9" id="KW-1185">Reference proteome</keyword>
<dbReference type="Pfam" id="PF00573">
    <property type="entry name" value="Ribosomal_L4"/>
    <property type="match status" value="1"/>
</dbReference>
<evidence type="ECO:0000256" key="1">
    <source>
        <dbReference type="ARBA" id="ARBA00010528"/>
    </source>
</evidence>
<dbReference type="PANTHER" id="PTHR10746">
    <property type="entry name" value="50S RIBOSOMAL PROTEIN L4"/>
    <property type="match status" value="1"/>
</dbReference>
<dbReference type="NCBIfam" id="TIGR03953">
    <property type="entry name" value="rplD_bact"/>
    <property type="match status" value="1"/>
</dbReference>
<dbReference type="Gene3D" id="3.40.1370.10">
    <property type="match status" value="1"/>
</dbReference>
<organism evidence="8 9">
    <name type="scientific">Lentibacillus juripiscarius</name>
    <dbReference type="NCBI Taxonomy" id="257446"/>
    <lineage>
        <taxon>Bacteria</taxon>
        <taxon>Bacillati</taxon>
        <taxon>Bacillota</taxon>
        <taxon>Bacilli</taxon>
        <taxon>Bacillales</taxon>
        <taxon>Bacillaceae</taxon>
        <taxon>Lentibacillus</taxon>
    </lineage>
</organism>
<comment type="similarity">
    <text evidence="1 6">Belongs to the universal ribosomal protein uL4 family.</text>
</comment>
<comment type="subunit">
    <text evidence="2 6">Part of the 50S ribosomal subunit.</text>
</comment>
<dbReference type="EMBL" id="JBHUNA010000031">
    <property type="protein sequence ID" value="MFD2761904.1"/>
    <property type="molecule type" value="Genomic_DNA"/>
</dbReference>
<comment type="function">
    <text evidence="6">One of the primary rRNA binding proteins, this protein initially binds near the 5'-end of the 23S rRNA. It is important during the early stages of 50S assembly. It makes multiple contacts with different domains of the 23S rRNA in the assembled 50S subunit and ribosome.</text>
</comment>
<dbReference type="RefSeq" id="WP_382394882.1">
    <property type="nucleotide sequence ID" value="NZ_JBHUNA010000031.1"/>
</dbReference>
<dbReference type="InterPro" id="IPR002136">
    <property type="entry name" value="Ribosomal_uL4"/>
</dbReference>
<evidence type="ECO:0000256" key="2">
    <source>
        <dbReference type="ARBA" id="ARBA00011838"/>
    </source>
</evidence>
<feature type="region of interest" description="Disordered" evidence="7">
    <location>
        <begin position="43"/>
        <end position="85"/>
    </location>
</feature>
<protein>
    <recommendedName>
        <fullName evidence="5 6">Large ribosomal subunit protein uL4</fullName>
    </recommendedName>
</protein>
<sequence>MPKVALMNQDGSQAGDVSLNDAVFGIEPNTHVMHEAVVMQQASMRQGTHKVKNRSEVSGGGRKPWRQKGTGRARQGSIRSPQWVGGGTVFGPTPRSYSYKMPKKMRRLALKSALSSKLNEDNLLVLDEISIDAPKTKEVKKMLAALDADTKTLIVTADKDAIVARSANNLPNVHVLTVDEVNVLDLLKHDKLIITKDAAEKAGEVLAR</sequence>
<name>A0ABW5VAJ6_9BACI</name>
<dbReference type="InterPro" id="IPR013005">
    <property type="entry name" value="Ribosomal_uL4-like"/>
</dbReference>
<evidence type="ECO:0000256" key="4">
    <source>
        <dbReference type="ARBA" id="ARBA00023274"/>
    </source>
</evidence>
<keyword evidence="4 6" id="KW-0687">Ribonucleoprotein</keyword>
<evidence type="ECO:0000256" key="3">
    <source>
        <dbReference type="ARBA" id="ARBA00022980"/>
    </source>
</evidence>
<keyword evidence="3 6" id="KW-0689">Ribosomal protein</keyword>
<dbReference type="Proteomes" id="UP001597502">
    <property type="component" value="Unassembled WGS sequence"/>
</dbReference>
<proteinExistence type="inferred from homology"/>
<gene>
    <name evidence="6 8" type="primary">rplD</name>
    <name evidence="8" type="ORF">ACFSUO_13180</name>
</gene>
<comment type="function">
    <text evidence="6">Forms part of the polypeptide exit tunnel.</text>
</comment>
<dbReference type="HAMAP" id="MF_01328_B">
    <property type="entry name" value="Ribosomal_uL4_B"/>
    <property type="match status" value="1"/>
</dbReference>
<dbReference type="SUPFAM" id="SSF52166">
    <property type="entry name" value="Ribosomal protein L4"/>
    <property type="match status" value="1"/>
</dbReference>
<reference evidence="9" key="1">
    <citation type="journal article" date="2019" name="Int. J. Syst. Evol. Microbiol.">
        <title>The Global Catalogue of Microorganisms (GCM) 10K type strain sequencing project: providing services to taxonomists for standard genome sequencing and annotation.</title>
        <authorList>
            <consortium name="The Broad Institute Genomics Platform"/>
            <consortium name="The Broad Institute Genome Sequencing Center for Infectious Disease"/>
            <person name="Wu L."/>
            <person name="Ma J."/>
        </authorList>
    </citation>
    <scope>NUCLEOTIDE SEQUENCE [LARGE SCALE GENOMIC DNA]</scope>
    <source>
        <strain evidence="9">TISTR 1535</strain>
    </source>
</reference>
<evidence type="ECO:0000313" key="9">
    <source>
        <dbReference type="Proteomes" id="UP001597502"/>
    </source>
</evidence>
<keyword evidence="6" id="KW-0694">RNA-binding</keyword>
<evidence type="ECO:0000256" key="6">
    <source>
        <dbReference type="HAMAP-Rule" id="MF_01328"/>
    </source>
</evidence>
<comment type="caution">
    <text evidence="8">The sequence shown here is derived from an EMBL/GenBank/DDBJ whole genome shotgun (WGS) entry which is preliminary data.</text>
</comment>
<dbReference type="PANTHER" id="PTHR10746:SF6">
    <property type="entry name" value="LARGE RIBOSOMAL SUBUNIT PROTEIN UL4M"/>
    <property type="match status" value="1"/>
</dbReference>